<keyword evidence="11" id="KW-1185">Reference proteome</keyword>
<dbReference type="Gene3D" id="6.10.250.690">
    <property type="match status" value="1"/>
</dbReference>
<keyword evidence="1 6" id="KW-0597">Phosphoprotein</keyword>
<dbReference type="GO" id="GO:0000156">
    <property type="term" value="F:phosphorelay response regulator activity"/>
    <property type="evidence" value="ECO:0007669"/>
    <property type="project" value="TreeGrafter"/>
</dbReference>
<dbReference type="SMART" id="SM00862">
    <property type="entry name" value="Trans_reg_C"/>
    <property type="match status" value="1"/>
</dbReference>
<feature type="domain" description="Response regulatory" evidence="8">
    <location>
        <begin position="2"/>
        <end position="116"/>
    </location>
</feature>
<gene>
    <name evidence="10" type="ORF">FMM06_10250</name>
</gene>
<evidence type="ECO:0000256" key="1">
    <source>
        <dbReference type="ARBA" id="ARBA00022553"/>
    </source>
</evidence>
<name>A0A552U7B0_9SPHN</name>
<dbReference type="CDD" id="cd00383">
    <property type="entry name" value="trans_reg_C"/>
    <property type="match status" value="1"/>
</dbReference>
<dbReference type="RefSeq" id="WP_144237310.1">
    <property type="nucleotide sequence ID" value="NZ_VJWA01000002.1"/>
</dbReference>
<dbReference type="OrthoDB" id="9802426at2"/>
<dbReference type="InterPro" id="IPR039420">
    <property type="entry name" value="WalR-like"/>
</dbReference>
<protein>
    <submittedName>
        <fullName evidence="10">Response regulator transcription factor</fullName>
    </submittedName>
</protein>
<evidence type="ECO:0000313" key="11">
    <source>
        <dbReference type="Proteomes" id="UP000317894"/>
    </source>
</evidence>
<comment type="caution">
    <text evidence="10">The sequence shown here is derived from an EMBL/GenBank/DDBJ whole genome shotgun (WGS) entry which is preliminary data.</text>
</comment>
<evidence type="ECO:0000256" key="4">
    <source>
        <dbReference type="ARBA" id="ARBA00023125"/>
    </source>
</evidence>
<dbReference type="Proteomes" id="UP000317894">
    <property type="component" value="Unassembled WGS sequence"/>
</dbReference>
<evidence type="ECO:0000259" key="8">
    <source>
        <dbReference type="PROSITE" id="PS50110"/>
    </source>
</evidence>
<accession>A0A552U7B0</accession>
<keyword evidence="2" id="KW-0902">Two-component regulatory system</keyword>
<dbReference type="GO" id="GO:0005829">
    <property type="term" value="C:cytosol"/>
    <property type="evidence" value="ECO:0007669"/>
    <property type="project" value="TreeGrafter"/>
</dbReference>
<dbReference type="GO" id="GO:0032993">
    <property type="term" value="C:protein-DNA complex"/>
    <property type="evidence" value="ECO:0007669"/>
    <property type="project" value="TreeGrafter"/>
</dbReference>
<dbReference type="EMBL" id="VJWA01000002">
    <property type="protein sequence ID" value="TRW14104.1"/>
    <property type="molecule type" value="Genomic_DNA"/>
</dbReference>
<dbReference type="SMART" id="SM00448">
    <property type="entry name" value="REC"/>
    <property type="match status" value="1"/>
</dbReference>
<dbReference type="AlphaFoldDB" id="A0A552U7B0"/>
<feature type="domain" description="OmpR/PhoB-type" evidence="9">
    <location>
        <begin position="124"/>
        <end position="224"/>
    </location>
</feature>
<dbReference type="PANTHER" id="PTHR48111">
    <property type="entry name" value="REGULATOR OF RPOS"/>
    <property type="match status" value="1"/>
</dbReference>
<reference evidence="10 11" key="1">
    <citation type="submission" date="2019-07" db="EMBL/GenBank/DDBJ databases">
        <title>Novel species isolated from glacier.</title>
        <authorList>
            <person name="Liu Q."/>
            <person name="Xin Y.-H."/>
        </authorList>
    </citation>
    <scope>NUCLEOTIDE SEQUENCE [LARGE SCALE GENOMIC DNA]</scope>
    <source>
        <strain evidence="10 11">LB1R16</strain>
    </source>
</reference>
<dbReference type="GO" id="GO:0006355">
    <property type="term" value="P:regulation of DNA-templated transcription"/>
    <property type="evidence" value="ECO:0007669"/>
    <property type="project" value="InterPro"/>
</dbReference>
<keyword evidence="5" id="KW-0804">Transcription</keyword>
<evidence type="ECO:0000256" key="7">
    <source>
        <dbReference type="PROSITE-ProRule" id="PRU01091"/>
    </source>
</evidence>
<dbReference type="InterPro" id="IPR001867">
    <property type="entry name" value="OmpR/PhoB-type_DNA-bd"/>
</dbReference>
<feature type="modified residue" description="4-aspartylphosphate" evidence="6">
    <location>
        <position position="51"/>
    </location>
</feature>
<dbReference type="SUPFAM" id="SSF52172">
    <property type="entry name" value="CheY-like"/>
    <property type="match status" value="1"/>
</dbReference>
<sequence>MRILLVEDDRLMARSIELMLGGAGLEYETAGTGEEAIELARVYDYDAILLDLTLPDLHGIEVLRRMRVARIATPVIILTGNSETEAKVTSFGIGADDYVTKPFQRAELLARVHALVRRSKGHAQSIIRTGPMSIDLAARTVEVSGHRVHLTGKEYAILEMLSLRKGMTLTKEMFLTHLYGGRDEPELKIIDVFICKLRKKLAAAGTGASGCIETVWGRGYALRDPEGEVQQVA</sequence>
<dbReference type="InterPro" id="IPR011006">
    <property type="entry name" value="CheY-like_superfamily"/>
</dbReference>
<evidence type="ECO:0000256" key="2">
    <source>
        <dbReference type="ARBA" id="ARBA00023012"/>
    </source>
</evidence>
<dbReference type="FunFam" id="1.10.10.10:FF:000052">
    <property type="entry name" value="Cell cycle response regulator"/>
    <property type="match status" value="1"/>
</dbReference>
<dbReference type="PROSITE" id="PS51755">
    <property type="entry name" value="OMPR_PHOB"/>
    <property type="match status" value="1"/>
</dbReference>
<dbReference type="PANTHER" id="PTHR48111:SF22">
    <property type="entry name" value="REGULATOR OF RPOS"/>
    <property type="match status" value="1"/>
</dbReference>
<dbReference type="Gene3D" id="1.10.10.10">
    <property type="entry name" value="Winged helix-like DNA-binding domain superfamily/Winged helix DNA-binding domain"/>
    <property type="match status" value="1"/>
</dbReference>
<dbReference type="Pfam" id="PF00486">
    <property type="entry name" value="Trans_reg_C"/>
    <property type="match status" value="1"/>
</dbReference>
<evidence type="ECO:0000256" key="5">
    <source>
        <dbReference type="ARBA" id="ARBA00023163"/>
    </source>
</evidence>
<keyword evidence="4 7" id="KW-0238">DNA-binding</keyword>
<dbReference type="InterPro" id="IPR001789">
    <property type="entry name" value="Sig_transdc_resp-reg_receiver"/>
</dbReference>
<proteinExistence type="predicted"/>
<evidence type="ECO:0000313" key="10">
    <source>
        <dbReference type="EMBL" id="TRW14104.1"/>
    </source>
</evidence>
<feature type="DNA-binding region" description="OmpR/PhoB-type" evidence="7">
    <location>
        <begin position="124"/>
        <end position="224"/>
    </location>
</feature>
<dbReference type="NCBIfam" id="NF045991">
    <property type="entry name" value="RespRegCtrARhodob"/>
    <property type="match status" value="1"/>
</dbReference>
<evidence type="ECO:0000259" key="9">
    <source>
        <dbReference type="PROSITE" id="PS51755"/>
    </source>
</evidence>
<dbReference type="Pfam" id="PF00072">
    <property type="entry name" value="Response_reg"/>
    <property type="match status" value="1"/>
</dbReference>
<keyword evidence="3" id="KW-0805">Transcription regulation</keyword>
<evidence type="ECO:0000256" key="3">
    <source>
        <dbReference type="ARBA" id="ARBA00023015"/>
    </source>
</evidence>
<dbReference type="PROSITE" id="PS50110">
    <property type="entry name" value="RESPONSE_REGULATORY"/>
    <property type="match status" value="1"/>
</dbReference>
<dbReference type="GO" id="GO:0000976">
    <property type="term" value="F:transcription cis-regulatory region binding"/>
    <property type="evidence" value="ECO:0007669"/>
    <property type="project" value="TreeGrafter"/>
</dbReference>
<evidence type="ECO:0000256" key="6">
    <source>
        <dbReference type="PROSITE-ProRule" id="PRU00169"/>
    </source>
</evidence>
<dbReference type="InterPro" id="IPR036388">
    <property type="entry name" value="WH-like_DNA-bd_sf"/>
</dbReference>
<dbReference type="Gene3D" id="3.40.50.2300">
    <property type="match status" value="1"/>
</dbReference>
<organism evidence="10 11">
    <name type="scientific">Glacieibacterium frigidum</name>
    <dbReference type="NCBI Taxonomy" id="2593303"/>
    <lineage>
        <taxon>Bacteria</taxon>
        <taxon>Pseudomonadati</taxon>
        <taxon>Pseudomonadota</taxon>
        <taxon>Alphaproteobacteria</taxon>
        <taxon>Sphingomonadales</taxon>
        <taxon>Sphingosinicellaceae</taxon>
        <taxon>Glacieibacterium</taxon>
    </lineage>
</organism>